<keyword evidence="4 6" id="KW-1133">Transmembrane helix</keyword>
<feature type="transmembrane region" description="Helical" evidence="6">
    <location>
        <begin position="117"/>
        <end position="138"/>
    </location>
</feature>
<feature type="transmembrane region" description="Helical" evidence="6">
    <location>
        <begin position="20"/>
        <end position="40"/>
    </location>
</feature>
<sequence length="239" mass="25539">MGGGVIIKPVLDFAGHYDLATIGVLSASTVFAMSSVSLVKARTMEVNIDIKVSSLIAVGSIIGGFFGKGVFNFFVVNLQLNNIIGVIQSSMLALVLLAILIYFRWSGLFKNYIIKKSAVILTAGLVLGFLSAFLGIGGGPLNVAVLALLFSMSGRESVINSTFIIFFSQLAALLLVTFTTGFDGMDLSMLWYMIIGGIVGGFIGSNLLFRVSDKVIAIIFNVTVLIVLLINLYNVITYI</sequence>
<keyword evidence="5 6" id="KW-0472">Membrane</keyword>
<keyword evidence="6" id="KW-1003">Cell membrane</keyword>
<dbReference type="PANTHER" id="PTHR43701">
    <property type="entry name" value="MEMBRANE TRANSPORTER PROTEIN MJ0441-RELATED"/>
    <property type="match status" value="1"/>
</dbReference>
<evidence type="ECO:0000256" key="1">
    <source>
        <dbReference type="ARBA" id="ARBA00004141"/>
    </source>
</evidence>
<dbReference type="STRING" id="571932.SAMN05421743_108171"/>
<proteinExistence type="inferred from homology"/>
<evidence type="ECO:0000256" key="3">
    <source>
        <dbReference type="ARBA" id="ARBA00022692"/>
    </source>
</evidence>
<dbReference type="GO" id="GO:0005886">
    <property type="term" value="C:plasma membrane"/>
    <property type="evidence" value="ECO:0007669"/>
    <property type="project" value="UniProtKB-SubCell"/>
</dbReference>
<evidence type="ECO:0000313" key="8">
    <source>
        <dbReference type="Proteomes" id="UP000198584"/>
    </source>
</evidence>
<reference evidence="7 8" key="1">
    <citation type="submission" date="2016-10" db="EMBL/GenBank/DDBJ databases">
        <authorList>
            <person name="de Groot N.N."/>
        </authorList>
    </citation>
    <scope>NUCLEOTIDE SEQUENCE [LARGE SCALE GENOMIC DNA]</scope>
    <source>
        <strain evidence="7 8">CCM7597</strain>
    </source>
</reference>
<name>A0A1H4E9J5_9BACI</name>
<dbReference type="AlphaFoldDB" id="A0A1H4E9J5"/>
<feature type="transmembrane region" description="Helical" evidence="6">
    <location>
        <begin position="83"/>
        <end position="105"/>
    </location>
</feature>
<evidence type="ECO:0000256" key="2">
    <source>
        <dbReference type="ARBA" id="ARBA00009142"/>
    </source>
</evidence>
<comment type="similarity">
    <text evidence="2 6">Belongs to the 4-toluene sulfonate uptake permease (TSUP) (TC 2.A.102) family.</text>
</comment>
<accession>A0A1H4E9J5</accession>
<evidence type="ECO:0000256" key="5">
    <source>
        <dbReference type="ARBA" id="ARBA00023136"/>
    </source>
</evidence>
<protein>
    <recommendedName>
        <fullName evidence="6">Probable membrane transporter protein</fullName>
    </recommendedName>
</protein>
<feature type="transmembrane region" description="Helical" evidence="6">
    <location>
        <begin position="215"/>
        <end position="236"/>
    </location>
</feature>
<keyword evidence="8" id="KW-1185">Reference proteome</keyword>
<feature type="transmembrane region" description="Helical" evidence="6">
    <location>
        <begin position="190"/>
        <end position="209"/>
    </location>
</feature>
<dbReference type="Pfam" id="PF01925">
    <property type="entry name" value="TauE"/>
    <property type="match status" value="1"/>
</dbReference>
<dbReference type="InterPro" id="IPR002781">
    <property type="entry name" value="TM_pro_TauE-like"/>
</dbReference>
<gene>
    <name evidence="7" type="ORF">SAMN05421743_108171</name>
</gene>
<feature type="transmembrane region" description="Helical" evidence="6">
    <location>
        <begin position="158"/>
        <end position="178"/>
    </location>
</feature>
<comment type="subcellular location">
    <subcellularLocation>
        <location evidence="6">Cell membrane</location>
        <topology evidence="6">Multi-pass membrane protein</topology>
    </subcellularLocation>
    <subcellularLocation>
        <location evidence="1">Membrane</location>
        <topology evidence="1">Multi-pass membrane protein</topology>
    </subcellularLocation>
</comment>
<evidence type="ECO:0000313" key="7">
    <source>
        <dbReference type="EMBL" id="SEA80982.1"/>
    </source>
</evidence>
<organism evidence="7 8">
    <name type="scientific">Thalassobacillus cyri</name>
    <dbReference type="NCBI Taxonomy" id="571932"/>
    <lineage>
        <taxon>Bacteria</taxon>
        <taxon>Bacillati</taxon>
        <taxon>Bacillota</taxon>
        <taxon>Bacilli</taxon>
        <taxon>Bacillales</taxon>
        <taxon>Bacillaceae</taxon>
        <taxon>Thalassobacillus</taxon>
    </lineage>
</organism>
<keyword evidence="3 6" id="KW-0812">Transmembrane</keyword>
<dbReference type="EMBL" id="FNQR01000008">
    <property type="protein sequence ID" value="SEA80982.1"/>
    <property type="molecule type" value="Genomic_DNA"/>
</dbReference>
<evidence type="ECO:0000256" key="4">
    <source>
        <dbReference type="ARBA" id="ARBA00022989"/>
    </source>
</evidence>
<feature type="transmembrane region" description="Helical" evidence="6">
    <location>
        <begin position="52"/>
        <end position="71"/>
    </location>
</feature>
<evidence type="ECO:0000256" key="6">
    <source>
        <dbReference type="RuleBase" id="RU363041"/>
    </source>
</evidence>
<dbReference type="PANTHER" id="PTHR43701:SF5">
    <property type="entry name" value="MEMBRANE TRANSPORTER PROTEIN-RELATED"/>
    <property type="match status" value="1"/>
</dbReference>
<dbReference type="Proteomes" id="UP000198584">
    <property type="component" value="Unassembled WGS sequence"/>
</dbReference>
<dbReference type="InterPro" id="IPR051598">
    <property type="entry name" value="TSUP/Inactive_protease-like"/>
</dbReference>